<keyword evidence="6" id="KW-0592">Phosphate transport</keyword>
<feature type="transmembrane region" description="Helical" evidence="5">
    <location>
        <begin position="261"/>
        <end position="282"/>
    </location>
</feature>
<proteinExistence type="inferred from homology"/>
<evidence type="ECO:0000256" key="6">
    <source>
        <dbReference type="RuleBase" id="RU363054"/>
    </source>
</evidence>
<feature type="transmembrane region" description="Helical" evidence="5">
    <location>
        <begin position="143"/>
        <end position="166"/>
    </location>
</feature>
<keyword evidence="2 5" id="KW-0812">Transmembrane</keyword>
<evidence type="ECO:0000256" key="3">
    <source>
        <dbReference type="ARBA" id="ARBA00022989"/>
    </source>
</evidence>
<sequence>MKASEKIIEFLLWLAAAITILITVGIIWVLLSGSLPFFQEVSIVEFLTAKQWTPLFAQKRFGIMPLVAGTFLTTAIAIAVALPIGLTIAIYLNEYAPSRLKRTIKPLLEILATIPTVVYGFFALTVVTPFLQSFIPGLAGFNALSPGIVMGIMIIPMISSLSEDAISSVPKSLREASYGMGSTRLQTAFRVMVPAASSGIIVSVILAISRAVGETMIVAIAAGQQPRLTLNPLVPVETITTYIVQVSLGDVPHGSLEYRTIFAAGIVLFIFTFALNNLSFWIKKKYQEKYD</sequence>
<dbReference type="PANTHER" id="PTHR42727:SF1">
    <property type="entry name" value="PHOSPHATE TRANSPORT SYSTEM PERMEASE"/>
    <property type="match status" value="1"/>
</dbReference>
<comment type="similarity">
    <text evidence="6">Belongs to the binding-protein-dependent transport system permease family. CysTW subfamily.</text>
</comment>
<dbReference type="EMBL" id="JBHSYQ010000003">
    <property type="protein sequence ID" value="MFC6997443.1"/>
    <property type="molecule type" value="Genomic_DNA"/>
</dbReference>
<dbReference type="PANTHER" id="PTHR42727">
    <property type="entry name" value="PHOSPHATE TRANSPORT SYSTEM PERMEASE PROTEIN"/>
    <property type="match status" value="1"/>
</dbReference>
<dbReference type="InterPro" id="IPR000515">
    <property type="entry name" value="MetI-like"/>
</dbReference>
<accession>A0ABW2DLI6</accession>
<keyword evidence="4 5" id="KW-0472">Membrane</keyword>
<dbReference type="Proteomes" id="UP001596405">
    <property type="component" value="Unassembled WGS sequence"/>
</dbReference>
<dbReference type="Pfam" id="PF00528">
    <property type="entry name" value="BPD_transp_1"/>
    <property type="match status" value="1"/>
</dbReference>
<dbReference type="PROSITE" id="PS50928">
    <property type="entry name" value="ABC_TM1"/>
    <property type="match status" value="1"/>
</dbReference>
<dbReference type="SUPFAM" id="SSF161098">
    <property type="entry name" value="MetI-like"/>
    <property type="match status" value="1"/>
</dbReference>
<dbReference type="Gene3D" id="1.10.3720.10">
    <property type="entry name" value="MetI-like"/>
    <property type="match status" value="1"/>
</dbReference>
<evidence type="ECO:0000313" key="9">
    <source>
        <dbReference type="Proteomes" id="UP001596405"/>
    </source>
</evidence>
<keyword evidence="5" id="KW-0813">Transport</keyword>
<comment type="function">
    <text evidence="6">Part of the binding-protein-dependent transport system for phosphate; probably responsible for the translocation of the substrate across the membrane.</text>
</comment>
<dbReference type="InterPro" id="IPR011864">
    <property type="entry name" value="Phosphate_PstC"/>
</dbReference>
<feature type="transmembrane region" description="Helical" evidence="5">
    <location>
        <begin position="187"/>
        <end position="208"/>
    </location>
</feature>
<organism evidence="8 9">
    <name type="scientific">Rufibacter roseus</name>
    <dbReference type="NCBI Taxonomy" id="1567108"/>
    <lineage>
        <taxon>Bacteria</taxon>
        <taxon>Pseudomonadati</taxon>
        <taxon>Bacteroidota</taxon>
        <taxon>Cytophagia</taxon>
        <taxon>Cytophagales</taxon>
        <taxon>Hymenobacteraceae</taxon>
        <taxon>Rufibacter</taxon>
    </lineage>
</organism>
<keyword evidence="3 5" id="KW-1133">Transmembrane helix</keyword>
<keyword evidence="6" id="KW-1003">Cell membrane</keyword>
<feature type="transmembrane region" description="Helical" evidence="5">
    <location>
        <begin position="12"/>
        <end position="31"/>
    </location>
</feature>
<protein>
    <recommendedName>
        <fullName evidence="6">Phosphate transport system permease protein</fullName>
    </recommendedName>
</protein>
<reference evidence="9" key="1">
    <citation type="journal article" date="2019" name="Int. J. Syst. Evol. Microbiol.">
        <title>The Global Catalogue of Microorganisms (GCM) 10K type strain sequencing project: providing services to taxonomists for standard genome sequencing and annotation.</title>
        <authorList>
            <consortium name="The Broad Institute Genomics Platform"/>
            <consortium name="The Broad Institute Genome Sequencing Center for Infectious Disease"/>
            <person name="Wu L."/>
            <person name="Ma J."/>
        </authorList>
    </citation>
    <scope>NUCLEOTIDE SEQUENCE [LARGE SCALE GENOMIC DNA]</scope>
    <source>
        <strain evidence="9">CGMCC 4.7393</strain>
    </source>
</reference>
<comment type="subcellular location">
    <subcellularLocation>
        <location evidence="1 5">Cell membrane</location>
        <topology evidence="1 5">Multi-pass membrane protein</topology>
    </subcellularLocation>
</comment>
<evidence type="ECO:0000313" key="8">
    <source>
        <dbReference type="EMBL" id="MFC6997443.1"/>
    </source>
</evidence>
<evidence type="ECO:0000256" key="5">
    <source>
        <dbReference type="RuleBase" id="RU363032"/>
    </source>
</evidence>
<feature type="transmembrane region" description="Helical" evidence="5">
    <location>
        <begin position="110"/>
        <end position="131"/>
    </location>
</feature>
<evidence type="ECO:0000256" key="2">
    <source>
        <dbReference type="ARBA" id="ARBA00022692"/>
    </source>
</evidence>
<feature type="domain" description="ABC transmembrane type-1" evidence="7">
    <location>
        <begin position="67"/>
        <end position="279"/>
    </location>
</feature>
<dbReference type="InterPro" id="IPR035906">
    <property type="entry name" value="MetI-like_sf"/>
</dbReference>
<evidence type="ECO:0000256" key="4">
    <source>
        <dbReference type="ARBA" id="ARBA00023136"/>
    </source>
</evidence>
<feature type="transmembrane region" description="Helical" evidence="5">
    <location>
        <begin position="63"/>
        <end position="89"/>
    </location>
</feature>
<dbReference type="CDD" id="cd06261">
    <property type="entry name" value="TM_PBP2"/>
    <property type="match status" value="1"/>
</dbReference>
<name>A0ABW2DLI6_9BACT</name>
<comment type="caution">
    <text evidence="8">The sequence shown here is derived from an EMBL/GenBank/DDBJ whole genome shotgun (WGS) entry which is preliminary data.</text>
</comment>
<evidence type="ECO:0000259" key="7">
    <source>
        <dbReference type="PROSITE" id="PS50928"/>
    </source>
</evidence>
<gene>
    <name evidence="8" type="primary">pstC</name>
    <name evidence="8" type="ORF">ACFQHR_07395</name>
</gene>
<dbReference type="NCBIfam" id="TIGR02138">
    <property type="entry name" value="phosphate_pstC"/>
    <property type="match status" value="1"/>
</dbReference>
<dbReference type="RefSeq" id="WP_066619449.1">
    <property type="nucleotide sequence ID" value="NZ_JBHSYQ010000003.1"/>
</dbReference>
<keyword evidence="9" id="KW-1185">Reference proteome</keyword>
<evidence type="ECO:0000256" key="1">
    <source>
        <dbReference type="ARBA" id="ARBA00004651"/>
    </source>
</evidence>